<dbReference type="Gene3D" id="3.50.50.60">
    <property type="entry name" value="FAD/NAD(P)-binding domain"/>
    <property type="match status" value="1"/>
</dbReference>
<dbReference type="InterPro" id="IPR036188">
    <property type="entry name" value="FAD/NAD-bd_sf"/>
</dbReference>
<name>A0A1J7C3Z8_9ACTN</name>
<protein>
    <submittedName>
        <fullName evidence="6">Protein RdmE</fullName>
    </submittedName>
</protein>
<feature type="domain" description="FAD-binding" evidence="5">
    <location>
        <begin position="12"/>
        <end position="362"/>
    </location>
</feature>
<evidence type="ECO:0000256" key="4">
    <source>
        <dbReference type="SAM" id="MobiDB-lite"/>
    </source>
</evidence>
<dbReference type="SUPFAM" id="SSF51905">
    <property type="entry name" value="FAD/NAD(P)-binding domain"/>
    <property type="match status" value="1"/>
</dbReference>
<reference evidence="6 7" key="1">
    <citation type="submission" date="2016-10" db="EMBL/GenBank/DDBJ databases">
        <title>Genome sequence of Streptomyces gilvigriseus MUSC 26.</title>
        <authorList>
            <person name="Lee L.-H."/>
            <person name="Ser H.-L."/>
        </authorList>
    </citation>
    <scope>NUCLEOTIDE SEQUENCE [LARGE SCALE GENOMIC DNA]</scope>
    <source>
        <strain evidence="6 7">MUSC 26</strain>
    </source>
</reference>
<dbReference type="Proteomes" id="UP000243342">
    <property type="component" value="Unassembled WGS sequence"/>
</dbReference>
<keyword evidence="3" id="KW-0274">FAD</keyword>
<dbReference type="PANTHER" id="PTHR43004">
    <property type="entry name" value="TRK SYSTEM POTASSIUM UPTAKE PROTEIN"/>
    <property type="match status" value="1"/>
</dbReference>
<keyword evidence="2" id="KW-0285">Flavoprotein</keyword>
<evidence type="ECO:0000256" key="3">
    <source>
        <dbReference type="ARBA" id="ARBA00022827"/>
    </source>
</evidence>
<dbReference type="InterPro" id="IPR002938">
    <property type="entry name" value="FAD-bd"/>
</dbReference>
<comment type="caution">
    <text evidence="6">The sequence shown here is derived from an EMBL/GenBank/DDBJ whole genome shotgun (WGS) entry which is preliminary data.</text>
</comment>
<evidence type="ECO:0000313" key="6">
    <source>
        <dbReference type="EMBL" id="OIV36292.1"/>
    </source>
</evidence>
<dbReference type="OrthoDB" id="8670884at2"/>
<dbReference type="GO" id="GO:0016709">
    <property type="term" value="F:oxidoreductase activity, acting on paired donors, with incorporation or reduction of molecular oxygen, NAD(P)H as one donor, and incorporation of one atom of oxygen"/>
    <property type="evidence" value="ECO:0007669"/>
    <property type="project" value="UniProtKB-ARBA"/>
</dbReference>
<dbReference type="Gene3D" id="3.30.9.10">
    <property type="entry name" value="D-Amino Acid Oxidase, subunit A, domain 2"/>
    <property type="match status" value="1"/>
</dbReference>
<dbReference type="Pfam" id="PF01494">
    <property type="entry name" value="FAD_binding_3"/>
    <property type="match status" value="1"/>
</dbReference>
<accession>A0A1J7C3Z8</accession>
<keyword evidence="7" id="KW-1185">Reference proteome</keyword>
<dbReference type="PRINTS" id="PR00420">
    <property type="entry name" value="RNGMNOXGNASE"/>
</dbReference>
<dbReference type="PANTHER" id="PTHR43004:SF19">
    <property type="entry name" value="BINDING MONOOXYGENASE, PUTATIVE (JCVI)-RELATED"/>
    <property type="match status" value="1"/>
</dbReference>
<sequence length="556" mass="58336">MPSSPSSSPLRVPVLVVGAGYAGLTAAACLARHGVRTLLVERHPSTSVQPKAFGLISRTVECLRILPGVEQELADASQFDFVTGARIVIAQSLRDPDPKVIMGGPGRDLEPYRDLSPSGFAAVSQAVGERILRGAAERLGAELRFGTELLTLAPDAEGVTAVLSDGTAVRADYVVAADGHRSPIRSRLGIPVRGKGDLGHTHFILFDADLDEVLRDQPFTLTYLQNEVFDGAFTTTDTGSYGVGVNYYPERGQSEADFTPERCVELVRIATGVPGLDPVIVDHADFTIAHRTAVRSVDATGRVLLAGDAAHTMPPTGGQGGNTAIQDGADAAWRLALAVGGGAGPGLIAAYDTERRALGELVAGQQLANYAVRMAPQLKGDPDLPEPLKDPMAAALGFRYRSGVIAVDTEDAPVAPGNIVVNGVELEDPLRPSARPGFRAPNLTLHQDGGEDGEGRSIIDFFGLDLVLLTDLSGAAAWTAAARDAAEELGAPVTARTVDSGWWEDAYGVAAGGAVLVRPDGFIAWRTRTAPAPGTHREQLTGALRTVLGLPRNRLG</sequence>
<evidence type="ECO:0000313" key="7">
    <source>
        <dbReference type="Proteomes" id="UP000243342"/>
    </source>
</evidence>
<evidence type="ECO:0000259" key="5">
    <source>
        <dbReference type="Pfam" id="PF01494"/>
    </source>
</evidence>
<dbReference type="STRING" id="1428644.BIV57_17110"/>
<dbReference type="EMBL" id="MLCF01000103">
    <property type="protein sequence ID" value="OIV36292.1"/>
    <property type="molecule type" value="Genomic_DNA"/>
</dbReference>
<dbReference type="InterPro" id="IPR050641">
    <property type="entry name" value="RIFMO-like"/>
</dbReference>
<comment type="cofactor">
    <cofactor evidence="1">
        <name>FAD</name>
        <dbReference type="ChEBI" id="CHEBI:57692"/>
    </cofactor>
</comment>
<gene>
    <name evidence="6" type="ORF">BIV57_17110</name>
</gene>
<dbReference type="Pfam" id="PF21274">
    <property type="entry name" value="Rng_hyd_C"/>
    <property type="match status" value="1"/>
</dbReference>
<organism evidence="6 7">
    <name type="scientific">Mangrovactinospora gilvigrisea</name>
    <dbReference type="NCBI Taxonomy" id="1428644"/>
    <lineage>
        <taxon>Bacteria</taxon>
        <taxon>Bacillati</taxon>
        <taxon>Actinomycetota</taxon>
        <taxon>Actinomycetes</taxon>
        <taxon>Kitasatosporales</taxon>
        <taxon>Streptomycetaceae</taxon>
        <taxon>Mangrovactinospora</taxon>
    </lineage>
</organism>
<evidence type="ECO:0000256" key="2">
    <source>
        <dbReference type="ARBA" id="ARBA00022630"/>
    </source>
</evidence>
<evidence type="ECO:0000256" key="1">
    <source>
        <dbReference type="ARBA" id="ARBA00001974"/>
    </source>
</evidence>
<dbReference type="GO" id="GO:0071949">
    <property type="term" value="F:FAD binding"/>
    <property type="evidence" value="ECO:0007669"/>
    <property type="project" value="InterPro"/>
</dbReference>
<feature type="region of interest" description="Disordered" evidence="4">
    <location>
        <begin position="432"/>
        <end position="451"/>
    </location>
</feature>
<dbReference type="AlphaFoldDB" id="A0A1J7C3Z8"/>
<dbReference type="Gene3D" id="3.40.30.120">
    <property type="match status" value="1"/>
</dbReference>
<proteinExistence type="predicted"/>
<dbReference type="RefSeq" id="WP_071657759.1">
    <property type="nucleotide sequence ID" value="NZ_MLCF01000103.1"/>
</dbReference>